<evidence type="ECO:0008006" key="4">
    <source>
        <dbReference type="Google" id="ProtNLM"/>
    </source>
</evidence>
<keyword evidence="1" id="KW-1133">Transmembrane helix</keyword>
<organism evidence="2 3">
    <name type="scientific">Marinomonas ostreistagni</name>
    <dbReference type="NCBI Taxonomy" id="359209"/>
    <lineage>
        <taxon>Bacteria</taxon>
        <taxon>Pseudomonadati</taxon>
        <taxon>Pseudomonadota</taxon>
        <taxon>Gammaproteobacteria</taxon>
        <taxon>Oceanospirillales</taxon>
        <taxon>Oceanospirillaceae</taxon>
        <taxon>Marinomonas</taxon>
    </lineage>
</organism>
<dbReference type="PANTHER" id="PTHR28008:SF1">
    <property type="entry name" value="DOMAIN PROTEIN, PUTATIVE (AFU_ORTHOLOGUE AFUA_3G10980)-RELATED"/>
    <property type="match status" value="1"/>
</dbReference>
<dbReference type="Proteomes" id="UP000598488">
    <property type="component" value="Unassembled WGS sequence"/>
</dbReference>
<accession>A0ABS0Z8V0</accession>
<gene>
    <name evidence="2" type="ORF">JHD44_03000</name>
</gene>
<protein>
    <recommendedName>
        <fullName evidence="4">VanZ-like domain-containing protein</fullName>
    </recommendedName>
</protein>
<keyword evidence="1" id="KW-0472">Membrane</keyword>
<name>A0ABS0Z8V0_9GAMM</name>
<proteinExistence type="predicted"/>
<evidence type="ECO:0000313" key="2">
    <source>
        <dbReference type="EMBL" id="MBJ7549638.1"/>
    </source>
</evidence>
<feature type="transmembrane region" description="Helical" evidence="1">
    <location>
        <begin position="64"/>
        <end position="82"/>
    </location>
</feature>
<keyword evidence="1" id="KW-0812">Transmembrane</keyword>
<reference evidence="2 3" key="1">
    <citation type="submission" date="2020-12" db="EMBL/GenBank/DDBJ databases">
        <title>Comparative genome analysis of fungal antagonists Marinomonas ostreistagni 398 and M. spartinae 468.</title>
        <authorList>
            <person name="Fields J.L."/>
            <person name="Mavrodi O.V."/>
            <person name="Biber P.D."/>
            <person name="Indest K.J."/>
            <person name="Mavrodi D.V."/>
        </authorList>
    </citation>
    <scope>NUCLEOTIDE SEQUENCE [LARGE SCALE GENOMIC DNA]</scope>
    <source>
        <strain evidence="2 3">USM7</strain>
    </source>
</reference>
<evidence type="ECO:0000313" key="3">
    <source>
        <dbReference type="Proteomes" id="UP000598488"/>
    </source>
</evidence>
<dbReference type="PANTHER" id="PTHR28008">
    <property type="entry name" value="DOMAIN PROTEIN, PUTATIVE (AFU_ORTHOLOGUE AFUA_3G10980)-RELATED"/>
    <property type="match status" value="1"/>
</dbReference>
<dbReference type="EMBL" id="JAEMUH010000002">
    <property type="protein sequence ID" value="MBJ7549638.1"/>
    <property type="molecule type" value="Genomic_DNA"/>
</dbReference>
<comment type="caution">
    <text evidence="2">The sequence shown here is derived from an EMBL/GenBank/DDBJ whole genome shotgun (WGS) entry which is preliminary data.</text>
</comment>
<sequence>MKWSWLFDSRTQWLGFALGALIVLLGTLMPASSLGSPPGSDKLHHILGFSFWAGLCAWGPSKRFYAFACLIVICGGMIELIQPYVNRIADWKDFIANTVGVSIACFLHLTLTFFKKRGTDTA</sequence>
<evidence type="ECO:0000256" key="1">
    <source>
        <dbReference type="SAM" id="Phobius"/>
    </source>
</evidence>
<feature type="transmembrane region" description="Helical" evidence="1">
    <location>
        <begin position="94"/>
        <end position="114"/>
    </location>
</feature>
<keyword evidence="3" id="KW-1185">Reference proteome</keyword>